<dbReference type="PANTHER" id="PTHR33710:SF64">
    <property type="entry name" value="ENDONUCLEASE_EXONUCLEASE_PHOSPHATASE DOMAIN-CONTAINING PROTEIN"/>
    <property type="match status" value="1"/>
</dbReference>
<keyword evidence="2" id="KW-1185">Reference proteome</keyword>
<evidence type="ECO:0000313" key="2">
    <source>
        <dbReference type="Proteomes" id="UP000631114"/>
    </source>
</evidence>
<dbReference type="SUPFAM" id="SSF56219">
    <property type="entry name" value="DNase I-like"/>
    <property type="match status" value="1"/>
</dbReference>
<dbReference type="OrthoDB" id="1741802at2759"/>
<feature type="non-terminal residue" evidence="1">
    <location>
        <position position="436"/>
    </location>
</feature>
<protein>
    <submittedName>
        <fullName evidence="1">Uncharacterized protein</fullName>
    </submittedName>
</protein>
<dbReference type="EMBL" id="JADFTS010000007">
    <property type="protein sequence ID" value="KAF9599111.1"/>
    <property type="molecule type" value="Genomic_DNA"/>
</dbReference>
<dbReference type="Gene3D" id="3.60.10.10">
    <property type="entry name" value="Endonuclease/exonuclease/phosphatase"/>
    <property type="match status" value="1"/>
</dbReference>
<evidence type="ECO:0000313" key="1">
    <source>
        <dbReference type="EMBL" id="KAF9599111.1"/>
    </source>
</evidence>
<dbReference type="InterPro" id="IPR036691">
    <property type="entry name" value="Endo/exonu/phosph_ase_sf"/>
</dbReference>
<accession>A0A835LTN0</accession>
<dbReference type="PANTHER" id="PTHR33710">
    <property type="entry name" value="BNAC02G09200D PROTEIN"/>
    <property type="match status" value="1"/>
</dbReference>
<name>A0A835LTN0_9MAGN</name>
<reference evidence="1 2" key="1">
    <citation type="submission" date="2020-10" db="EMBL/GenBank/DDBJ databases">
        <title>The Coptis chinensis genome and diversification of protoberbering-type alkaloids.</title>
        <authorList>
            <person name="Wang B."/>
            <person name="Shu S."/>
            <person name="Song C."/>
            <person name="Liu Y."/>
        </authorList>
    </citation>
    <scope>NUCLEOTIDE SEQUENCE [LARGE SCALE GENOMIC DNA]</scope>
    <source>
        <strain evidence="1">HL-2020</strain>
        <tissue evidence="1">Leaf</tissue>
    </source>
</reference>
<comment type="caution">
    <text evidence="1">The sequence shown here is derived from an EMBL/GenBank/DDBJ whole genome shotgun (WGS) entry which is preliminary data.</text>
</comment>
<sequence length="436" mass="49833">ASEGVTEHITTAIFTAKGVNCSPEHITTVNCSPEGDYEKLSLAGVKENTPTEGVATYSKVANTKVANDQVVGRIENSVEEHELNPQEVGEVADTTLFETEASLEELFVARGIASLAENGAKEELVVFGALNTSWIAIGDFNSITTRTEKKGGRYPNQRAMNEFVDFINNNSLLDTATLGHSFSWCNRQIGKKRILAKIDRALVNNSWLLTNPNWRCKILQRKFSDHSPVMGSCNKNTRPDNVPFRFRKIWLEHNQFMNMVKLSWSELICDGPIRLVMCKLKRLKSTLKAWHKNTYWGIRDKIAQANKSLKDIQKQQEQESFDVQFHLQELETEKLISNLMHTEATMWKQRPCIKEELEGDRNFAYFQAKARIWQSKYFIEEIKTDEGTILHDQCLIKEYMVQAYKAKFEAIPVLRNQELLNLIPHAVSKQQNDICS</sequence>
<dbReference type="AlphaFoldDB" id="A0A835LTN0"/>
<gene>
    <name evidence="1" type="ORF">IFM89_035390</name>
</gene>
<dbReference type="Proteomes" id="UP000631114">
    <property type="component" value="Unassembled WGS sequence"/>
</dbReference>
<organism evidence="1 2">
    <name type="scientific">Coptis chinensis</name>
    <dbReference type="NCBI Taxonomy" id="261450"/>
    <lineage>
        <taxon>Eukaryota</taxon>
        <taxon>Viridiplantae</taxon>
        <taxon>Streptophyta</taxon>
        <taxon>Embryophyta</taxon>
        <taxon>Tracheophyta</taxon>
        <taxon>Spermatophyta</taxon>
        <taxon>Magnoliopsida</taxon>
        <taxon>Ranunculales</taxon>
        <taxon>Ranunculaceae</taxon>
        <taxon>Coptidoideae</taxon>
        <taxon>Coptis</taxon>
    </lineage>
</organism>
<proteinExistence type="predicted"/>